<feature type="compositionally biased region" description="Polar residues" evidence="1">
    <location>
        <begin position="22"/>
        <end position="31"/>
    </location>
</feature>
<dbReference type="AlphaFoldDB" id="A0A0R3SLQ3"/>
<feature type="region of interest" description="Disordered" evidence="1">
    <location>
        <begin position="49"/>
        <end position="69"/>
    </location>
</feature>
<feature type="compositionally biased region" description="Polar residues" evidence="1">
    <location>
        <begin position="50"/>
        <end position="69"/>
    </location>
</feature>
<organism evidence="4">
    <name type="scientific">Hymenolepis diminuta</name>
    <name type="common">Rat tapeworm</name>
    <dbReference type="NCBI Taxonomy" id="6216"/>
    <lineage>
        <taxon>Eukaryota</taxon>
        <taxon>Metazoa</taxon>
        <taxon>Spiralia</taxon>
        <taxon>Lophotrochozoa</taxon>
        <taxon>Platyhelminthes</taxon>
        <taxon>Cestoda</taxon>
        <taxon>Eucestoda</taxon>
        <taxon>Cyclophyllidea</taxon>
        <taxon>Hymenolepididae</taxon>
        <taxon>Hymenolepis</taxon>
    </lineage>
</organism>
<reference evidence="4" key="1">
    <citation type="submission" date="2017-02" db="UniProtKB">
        <authorList>
            <consortium name="WormBaseParasite"/>
        </authorList>
    </citation>
    <scope>IDENTIFICATION</scope>
</reference>
<name>A0A0R3SLQ3_HYMDI</name>
<evidence type="ECO:0000313" key="3">
    <source>
        <dbReference type="Proteomes" id="UP000274504"/>
    </source>
</evidence>
<dbReference type="Proteomes" id="UP000274504">
    <property type="component" value="Unassembled WGS sequence"/>
</dbReference>
<dbReference type="WBParaSite" id="HDID_0000586801-mRNA-1">
    <property type="protein sequence ID" value="HDID_0000586801-mRNA-1"/>
    <property type="gene ID" value="HDID_0000586801"/>
</dbReference>
<gene>
    <name evidence="2" type="ORF">HDID_LOCUS5865</name>
</gene>
<evidence type="ECO:0000313" key="4">
    <source>
        <dbReference type="WBParaSite" id="HDID_0000586801-mRNA-1"/>
    </source>
</evidence>
<dbReference type="EMBL" id="UYSG01003588">
    <property type="protein sequence ID" value="VDL58183.1"/>
    <property type="molecule type" value="Genomic_DNA"/>
</dbReference>
<proteinExistence type="predicted"/>
<evidence type="ECO:0000256" key="1">
    <source>
        <dbReference type="SAM" id="MobiDB-lite"/>
    </source>
</evidence>
<feature type="region of interest" description="Disordered" evidence="1">
    <location>
        <begin position="1"/>
        <end position="33"/>
    </location>
</feature>
<reference evidence="2 3" key="2">
    <citation type="submission" date="2018-11" db="EMBL/GenBank/DDBJ databases">
        <authorList>
            <consortium name="Pathogen Informatics"/>
        </authorList>
    </citation>
    <scope>NUCLEOTIDE SEQUENCE [LARGE SCALE GENOMIC DNA]</scope>
</reference>
<sequence length="69" mass="7462">MADNIIENAGSSRSGEIPHTPHPSSTKNEPTATWEERMLGLEAKIDALTTEKSTAQSPIQQKASTIQKT</sequence>
<evidence type="ECO:0000313" key="2">
    <source>
        <dbReference type="EMBL" id="VDL58183.1"/>
    </source>
</evidence>
<protein>
    <submittedName>
        <fullName evidence="2 4">Uncharacterized protein</fullName>
    </submittedName>
</protein>
<accession>A0A0R3SLQ3</accession>